<feature type="compositionally biased region" description="Polar residues" evidence="1">
    <location>
        <begin position="41"/>
        <end position="59"/>
    </location>
</feature>
<dbReference type="EMBL" id="AP023343">
    <property type="protein sequence ID" value="BCI86998.1"/>
    <property type="molecule type" value="Genomic_DNA"/>
</dbReference>
<proteinExistence type="predicted"/>
<keyword evidence="2" id="KW-0472">Membrane</keyword>
<keyword evidence="4" id="KW-1185">Reference proteome</keyword>
<protein>
    <submittedName>
        <fullName evidence="3">Uncharacterized protein</fullName>
    </submittedName>
</protein>
<gene>
    <name evidence="3" type="ORF">NIIDMKKI_22040</name>
</gene>
<name>A0A7G1IER2_MYCKA</name>
<dbReference type="AlphaFoldDB" id="A0A7G1IER2"/>
<evidence type="ECO:0000256" key="1">
    <source>
        <dbReference type="SAM" id="MobiDB-lite"/>
    </source>
</evidence>
<feature type="region of interest" description="Disordered" evidence="1">
    <location>
        <begin position="36"/>
        <end position="59"/>
    </location>
</feature>
<keyword evidence="2" id="KW-0812">Transmembrane</keyword>
<reference evidence="3 4" key="1">
    <citation type="submission" date="2020-07" db="EMBL/GenBank/DDBJ databases">
        <title>Mycobacterium kansasii (former subtype) with zoonotic potential isolated from diseased indoor pet cat, Japan.</title>
        <authorList>
            <person name="Fukano H."/>
            <person name="Terazono T."/>
            <person name="Hoshino Y."/>
        </authorList>
    </citation>
    <scope>NUCLEOTIDE SEQUENCE [LARGE SCALE GENOMIC DNA]</scope>
    <source>
        <strain evidence="3 4">Kuro-I</strain>
    </source>
</reference>
<feature type="transmembrane region" description="Helical" evidence="2">
    <location>
        <begin position="15"/>
        <end position="32"/>
    </location>
</feature>
<sequence length="59" mass="6232">MSCRVSHIPHARSGGIAPVIVGMIAVLTATAVRERNDPRAGTTSVMARESISNGDISQW</sequence>
<evidence type="ECO:0000256" key="2">
    <source>
        <dbReference type="SAM" id="Phobius"/>
    </source>
</evidence>
<evidence type="ECO:0000313" key="4">
    <source>
        <dbReference type="Proteomes" id="UP000516380"/>
    </source>
</evidence>
<dbReference type="Proteomes" id="UP000516380">
    <property type="component" value="Chromosome"/>
</dbReference>
<keyword evidence="2" id="KW-1133">Transmembrane helix</keyword>
<accession>A0A7G1IER2</accession>
<evidence type="ECO:0000313" key="3">
    <source>
        <dbReference type="EMBL" id="BCI86998.1"/>
    </source>
</evidence>
<organism evidence="3 4">
    <name type="scientific">Mycobacterium kansasii</name>
    <dbReference type="NCBI Taxonomy" id="1768"/>
    <lineage>
        <taxon>Bacteria</taxon>
        <taxon>Bacillati</taxon>
        <taxon>Actinomycetota</taxon>
        <taxon>Actinomycetes</taxon>
        <taxon>Mycobacteriales</taxon>
        <taxon>Mycobacteriaceae</taxon>
        <taxon>Mycobacterium</taxon>
    </lineage>
</organism>